<proteinExistence type="predicted"/>
<accession>A0A5C7FGU1</accession>
<name>A0A5C7FGU1_9BACI</name>
<dbReference type="InterPro" id="IPR025437">
    <property type="entry name" value="YfhE-like"/>
</dbReference>
<dbReference type="AlphaFoldDB" id="A0A5C7FGU1"/>
<dbReference type="OrthoDB" id="2439672at2"/>
<sequence length="41" mass="4525">MPSHLINERNNGMSSAQEVLYSKDYKQADRAAQNAEKSGGQ</sequence>
<dbReference type="KEGG" id="ahal:FTX54_002665"/>
<gene>
    <name evidence="1" type="ORF">FTX54_002665</name>
</gene>
<dbReference type="Pfam" id="PF14152">
    <property type="entry name" value="YfhE"/>
    <property type="match status" value="1"/>
</dbReference>
<dbReference type="Proteomes" id="UP000321816">
    <property type="component" value="Chromosome"/>
</dbReference>
<reference evidence="1 2" key="1">
    <citation type="submission" date="2024-01" db="EMBL/GenBank/DDBJ databases">
        <title>Complete Genome Sequence of Alkalicoccus halolimnae BZ-SZ-XJ29T, a Moderately Halophilic Bacterium Isolated from a Salt Lake.</title>
        <authorList>
            <person name="Zhao B."/>
        </authorList>
    </citation>
    <scope>NUCLEOTIDE SEQUENCE [LARGE SCALE GENOMIC DNA]</scope>
    <source>
        <strain evidence="1 2">BZ-SZ-XJ29</strain>
    </source>
</reference>
<evidence type="ECO:0000313" key="2">
    <source>
        <dbReference type="Proteomes" id="UP000321816"/>
    </source>
</evidence>
<dbReference type="EMBL" id="CP144914">
    <property type="protein sequence ID" value="WWD81580.1"/>
    <property type="molecule type" value="Genomic_DNA"/>
</dbReference>
<protein>
    <submittedName>
        <fullName evidence="1">YfhE family protein</fullName>
    </submittedName>
</protein>
<evidence type="ECO:0000313" key="1">
    <source>
        <dbReference type="EMBL" id="WWD81580.1"/>
    </source>
</evidence>
<keyword evidence="2" id="KW-1185">Reference proteome</keyword>
<organism evidence="1 2">
    <name type="scientific">Alkalicoccus halolimnae</name>
    <dbReference type="NCBI Taxonomy" id="1667239"/>
    <lineage>
        <taxon>Bacteria</taxon>
        <taxon>Bacillati</taxon>
        <taxon>Bacillota</taxon>
        <taxon>Bacilli</taxon>
        <taxon>Bacillales</taxon>
        <taxon>Bacillaceae</taxon>
        <taxon>Alkalicoccus</taxon>
    </lineage>
</organism>